<dbReference type="GO" id="GO:0030003">
    <property type="term" value="P:intracellular monoatomic cation homeostasis"/>
    <property type="evidence" value="ECO:0007669"/>
    <property type="project" value="TreeGrafter"/>
</dbReference>
<dbReference type="EMBL" id="KB202990">
    <property type="protein sequence ID" value="ESO86766.1"/>
    <property type="molecule type" value="Genomic_DNA"/>
</dbReference>
<feature type="transmembrane region" description="Helical" evidence="6">
    <location>
        <begin position="48"/>
        <end position="70"/>
    </location>
</feature>
<evidence type="ECO:0000256" key="1">
    <source>
        <dbReference type="ARBA" id="ARBA00004141"/>
    </source>
</evidence>
<dbReference type="InterPro" id="IPR050799">
    <property type="entry name" value="ZIP_Transporter"/>
</dbReference>
<dbReference type="GO" id="GO:0140410">
    <property type="term" value="F:monoatomic cation:bicarbonate symporter activity"/>
    <property type="evidence" value="ECO:0007669"/>
    <property type="project" value="TreeGrafter"/>
</dbReference>
<dbReference type="CTD" id="20252397"/>
<dbReference type="GeneID" id="20252397"/>
<sequence length="105" mass="11744">QCLTVSELLKSFHFEDKGVLYYDEFRYLCPALLYQIENKSCLRADFDLWGYSTVAVIIISLGGLLGVAVIPIMQKVFYNHLLQFLVALAVGALAGDSLLHLLPHV</sequence>
<keyword evidence="3 6" id="KW-0812">Transmembrane</keyword>
<dbReference type="KEGG" id="lgi:LOTGIDRAFT_79473"/>
<proteinExistence type="inferred from homology"/>
<name>V4A0H9_LOTGI</name>
<protein>
    <submittedName>
        <fullName evidence="7">Uncharacterized protein</fullName>
    </submittedName>
</protein>
<dbReference type="GO" id="GO:0071578">
    <property type="term" value="P:zinc ion import across plasma membrane"/>
    <property type="evidence" value="ECO:0007669"/>
    <property type="project" value="TreeGrafter"/>
</dbReference>
<dbReference type="Proteomes" id="UP000030746">
    <property type="component" value="Unassembled WGS sequence"/>
</dbReference>
<gene>
    <name evidence="7" type="ORF">LOTGIDRAFT_79473</name>
</gene>
<dbReference type="HOGENOM" id="CLU_151066_0_0_1"/>
<evidence type="ECO:0000256" key="2">
    <source>
        <dbReference type="ARBA" id="ARBA00006939"/>
    </source>
</evidence>
<feature type="non-terminal residue" evidence="7">
    <location>
        <position position="105"/>
    </location>
</feature>
<dbReference type="RefSeq" id="XP_009062446.1">
    <property type="nucleotide sequence ID" value="XM_009064198.1"/>
</dbReference>
<evidence type="ECO:0000256" key="5">
    <source>
        <dbReference type="ARBA" id="ARBA00023136"/>
    </source>
</evidence>
<keyword evidence="8" id="KW-1185">Reference proteome</keyword>
<dbReference type="OrthoDB" id="6162363at2759"/>
<evidence type="ECO:0000256" key="3">
    <source>
        <dbReference type="ARBA" id="ARBA00022692"/>
    </source>
</evidence>
<keyword evidence="5 6" id="KW-0472">Membrane</keyword>
<dbReference type="InterPro" id="IPR003689">
    <property type="entry name" value="ZIP"/>
</dbReference>
<evidence type="ECO:0000256" key="6">
    <source>
        <dbReference type="SAM" id="Phobius"/>
    </source>
</evidence>
<evidence type="ECO:0000313" key="8">
    <source>
        <dbReference type="Proteomes" id="UP000030746"/>
    </source>
</evidence>
<feature type="non-terminal residue" evidence="7">
    <location>
        <position position="1"/>
    </location>
</feature>
<keyword evidence="4 6" id="KW-1133">Transmembrane helix</keyword>
<dbReference type="STRING" id="225164.V4A0H9"/>
<dbReference type="GO" id="GO:0005385">
    <property type="term" value="F:zinc ion transmembrane transporter activity"/>
    <property type="evidence" value="ECO:0007669"/>
    <property type="project" value="TreeGrafter"/>
</dbReference>
<organism evidence="7 8">
    <name type="scientific">Lottia gigantea</name>
    <name type="common">Giant owl limpet</name>
    <dbReference type="NCBI Taxonomy" id="225164"/>
    <lineage>
        <taxon>Eukaryota</taxon>
        <taxon>Metazoa</taxon>
        <taxon>Spiralia</taxon>
        <taxon>Lophotrochozoa</taxon>
        <taxon>Mollusca</taxon>
        <taxon>Gastropoda</taxon>
        <taxon>Patellogastropoda</taxon>
        <taxon>Lottioidea</taxon>
        <taxon>Lottiidae</taxon>
        <taxon>Lottia</taxon>
    </lineage>
</organism>
<comment type="subcellular location">
    <subcellularLocation>
        <location evidence="1">Membrane</location>
        <topology evidence="1">Multi-pass membrane protein</topology>
    </subcellularLocation>
</comment>
<dbReference type="AlphaFoldDB" id="V4A0H9"/>
<feature type="transmembrane region" description="Helical" evidence="6">
    <location>
        <begin position="82"/>
        <end position="102"/>
    </location>
</feature>
<reference evidence="7 8" key="1">
    <citation type="journal article" date="2013" name="Nature">
        <title>Insights into bilaterian evolution from three spiralian genomes.</title>
        <authorList>
            <person name="Simakov O."/>
            <person name="Marletaz F."/>
            <person name="Cho S.J."/>
            <person name="Edsinger-Gonzales E."/>
            <person name="Havlak P."/>
            <person name="Hellsten U."/>
            <person name="Kuo D.H."/>
            <person name="Larsson T."/>
            <person name="Lv J."/>
            <person name="Arendt D."/>
            <person name="Savage R."/>
            <person name="Osoegawa K."/>
            <person name="de Jong P."/>
            <person name="Grimwood J."/>
            <person name="Chapman J.A."/>
            <person name="Shapiro H."/>
            <person name="Aerts A."/>
            <person name="Otillar R.P."/>
            <person name="Terry A.Y."/>
            <person name="Boore J.L."/>
            <person name="Grigoriev I.V."/>
            <person name="Lindberg D.R."/>
            <person name="Seaver E.C."/>
            <person name="Weisblat D.A."/>
            <person name="Putnam N.H."/>
            <person name="Rokhsar D.S."/>
        </authorList>
    </citation>
    <scope>NUCLEOTIDE SEQUENCE [LARGE SCALE GENOMIC DNA]</scope>
</reference>
<comment type="similarity">
    <text evidence="2">Belongs to the ZIP transporter (TC 2.A.5) family.</text>
</comment>
<dbReference type="PANTHER" id="PTHR12191:SF37">
    <property type="entry name" value="ZINC TRANSPORTER FOI"/>
    <property type="match status" value="1"/>
</dbReference>
<accession>V4A0H9</accession>
<dbReference type="PANTHER" id="PTHR12191">
    <property type="entry name" value="SOLUTE CARRIER FAMILY 39"/>
    <property type="match status" value="1"/>
</dbReference>
<dbReference type="Pfam" id="PF02535">
    <property type="entry name" value="Zip"/>
    <property type="match status" value="1"/>
</dbReference>
<evidence type="ECO:0000313" key="7">
    <source>
        <dbReference type="EMBL" id="ESO86766.1"/>
    </source>
</evidence>
<dbReference type="OMA" id="NANEDYG"/>
<evidence type="ECO:0000256" key="4">
    <source>
        <dbReference type="ARBA" id="ARBA00022989"/>
    </source>
</evidence>
<dbReference type="GO" id="GO:0005886">
    <property type="term" value="C:plasma membrane"/>
    <property type="evidence" value="ECO:0007669"/>
    <property type="project" value="TreeGrafter"/>
</dbReference>